<protein>
    <submittedName>
        <fullName evidence="6">TetR family transcriptional regulator</fullName>
    </submittedName>
</protein>
<dbReference type="PROSITE" id="PS50977">
    <property type="entry name" value="HTH_TETR_2"/>
    <property type="match status" value="1"/>
</dbReference>
<reference evidence="6" key="1">
    <citation type="submission" date="2023-02" db="EMBL/GenBank/DDBJ databases">
        <title>Actinomadura rubrobrunea NBRC 14622.</title>
        <authorList>
            <person name="Ichikawa N."/>
            <person name="Sato H."/>
            <person name="Tonouchi N."/>
        </authorList>
    </citation>
    <scope>NUCLEOTIDE SEQUENCE</scope>
    <source>
        <strain evidence="6">NBRC 14622</strain>
    </source>
</reference>
<dbReference type="InterPro" id="IPR009057">
    <property type="entry name" value="Homeodomain-like_sf"/>
</dbReference>
<sequence length="205" mass="22486">MNAVDRLLGGASGRRPRADARRNLERLVAATREAVRELGGEVTAHEIARRAGVGIGTFYRRVGSLETLLEAVLEEVLGEIVARADEALAHPDPWTGFREFAGDYIRLRNELCDINEALGGNVEHARADLRERLRLLVERVQRAGVVRPDVTWPDVAFLLVSASTGDHALGVRASEHQWERNLQIMLDGLRTAQPGELPGPPPSAP</sequence>
<accession>A0A9W6PZ95</accession>
<dbReference type="Pfam" id="PF21597">
    <property type="entry name" value="TetR_C_43"/>
    <property type="match status" value="1"/>
</dbReference>
<evidence type="ECO:0000259" key="5">
    <source>
        <dbReference type="PROSITE" id="PS50977"/>
    </source>
</evidence>
<evidence type="ECO:0000256" key="3">
    <source>
        <dbReference type="ARBA" id="ARBA00023163"/>
    </source>
</evidence>
<dbReference type="GO" id="GO:0000976">
    <property type="term" value="F:transcription cis-regulatory region binding"/>
    <property type="evidence" value="ECO:0007669"/>
    <property type="project" value="TreeGrafter"/>
</dbReference>
<proteinExistence type="predicted"/>
<dbReference type="InterPro" id="IPR001647">
    <property type="entry name" value="HTH_TetR"/>
</dbReference>
<dbReference type="SUPFAM" id="SSF46689">
    <property type="entry name" value="Homeodomain-like"/>
    <property type="match status" value="1"/>
</dbReference>
<dbReference type="GO" id="GO:0003700">
    <property type="term" value="F:DNA-binding transcription factor activity"/>
    <property type="evidence" value="ECO:0007669"/>
    <property type="project" value="TreeGrafter"/>
</dbReference>
<dbReference type="Proteomes" id="UP001165124">
    <property type="component" value="Unassembled WGS sequence"/>
</dbReference>
<name>A0A9W6PZ95_9ACTN</name>
<comment type="caution">
    <text evidence="6">The sequence shown here is derived from an EMBL/GenBank/DDBJ whole genome shotgun (WGS) entry which is preliminary data.</text>
</comment>
<feature type="DNA-binding region" description="H-T-H motif" evidence="4">
    <location>
        <begin position="43"/>
        <end position="62"/>
    </location>
</feature>
<dbReference type="RefSeq" id="WP_067908098.1">
    <property type="nucleotide sequence ID" value="NZ_BSRZ01000016.1"/>
</dbReference>
<organism evidence="6 7">
    <name type="scientific">Actinomadura rubrobrunea</name>
    <dbReference type="NCBI Taxonomy" id="115335"/>
    <lineage>
        <taxon>Bacteria</taxon>
        <taxon>Bacillati</taxon>
        <taxon>Actinomycetota</taxon>
        <taxon>Actinomycetes</taxon>
        <taxon>Streptosporangiales</taxon>
        <taxon>Thermomonosporaceae</taxon>
        <taxon>Actinomadura</taxon>
    </lineage>
</organism>
<dbReference type="SUPFAM" id="SSF48498">
    <property type="entry name" value="Tetracyclin repressor-like, C-terminal domain"/>
    <property type="match status" value="1"/>
</dbReference>
<keyword evidence="2 4" id="KW-0238">DNA-binding</keyword>
<dbReference type="AlphaFoldDB" id="A0A9W6PZ95"/>
<dbReference type="InterPro" id="IPR036271">
    <property type="entry name" value="Tet_transcr_reg_TetR-rel_C_sf"/>
</dbReference>
<dbReference type="EMBL" id="BSRZ01000016">
    <property type="protein sequence ID" value="GLW66622.1"/>
    <property type="molecule type" value="Genomic_DNA"/>
</dbReference>
<keyword evidence="3" id="KW-0804">Transcription</keyword>
<keyword evidence="7" id="KW-1185">Reference proteome</keyword>
<evidence type="ECO:0000256" key="4">
    <source>
        <dbReference type="PROSITE-ProRule" id="PRU00335"/>
    </source>
</evidence>
<gene>
    <name evidence="6" type="ORF">Arub01_48660</name>
</gene>
<evidence type="ECO:0000256" key="2">
    <source>
        <dbReference type="ARBA" id="ARBA00023125"/>
    </source>
</evidence>
<dbReference type="Gene3D" id="1.10.357.10">
    <property type="entry name" value="Tetracycline Repressor, domain 2"/>
    <property type="match status" value="1"/>
</dbReference>
<dbReference type="Pfam" id="PF00440">
    <property type="entry name" value="TetR_N"/>
    <property type="match status" value="1"/>
</dbReference>
<keyword evidence="1" id="KW-0805">Transcription regulation</keyword>
<dbReference type="InterPro" id="IPR049445">
    <property type="entry name" value="TetR_SbtR-like_C"/>
</dbReference>
<evidence type="ECO:0000256" key="1">
    <source>
        <dbReference type="ARBA" id="ARBA00023015"/>
    </source>
</evidence>
<evidence type="ECO:0000313" key="7">
    <source>
        <dbReference type="Proteomes" id="UP001165124"/>
    </source>
</evidence>
<evidence type="ECO:0000313" key="6">
    <source>
        <dbReference type="EMBL" id="GLW66622.1"/>
    </source>
</evidence>
<dbReference type="PANTHER" id="PTHR30055">
    <property type="entry name" value="HTH-TYPE TRANSCRIPTIONAL REGULATOR RUTR"/>
    <property type="match status" value="1"/>
</dbReference>
<dbReference type="PANTHER" id="PTHR30055:SF234">
    <property type="entry name" value="HTH-TYPE TRANSCRIPTIONAL REGULATOR BETI"/>
    <property type="match status" value="1"/>
</dbReference>
<dbReference type="InterPro" id="IPR050109">
    <property type="entry name" value="HTH-type_TetR-like_transc_reg"/>
</dbReference>
<feature type="domain" description="HTH tetR-type" evidence="5">
    <location>
        <begin position="21"/>
        <end position="80"/>
    </location>
</feature>